<name>A0A068V229_COFCA</name>
<organism evidence="9 10">
    <name type="scientific">Coffea canephora</name>
    <name type="common">Robusta coffee</name>
    <dbReference type="NCBI Taxonomy" id="49390"/>
    <lineage>
        <taxon>Eukaryota</taxon>
        <taxon>Viridiplantae</taxon>
        <taxon>Streptophyta</taxon>
        <taxon>Embryophyta</taxon>
        <taxon>Tracheophyta</taxon>
        <taxon>Spermatophyta</taxon>
        <taxon>Magnoliopsida</taxon>
        <taxon>eudicotyledons</taxon>
        <taxon>Gunneridae</taxon>
        <taxon>Pentapetalae</taxon>
        <taxon>asterids</taxon>
        <taxon>lamiids</taxon>
        <taxon>Gentianales</taxon>
        <taxon>Rubiaceae</taxon>
        <taxon>Ixoroideae</taxon>
        <taxon>Gardenieae complex</taxon>
        <taxon>Bertiereae - Coffeeae clade</taxon>
        <taxon>Coffeeae</taxon>
        <taxon>Coffea</taxon>
    </lineage>
</organism>
<comment type="similarity">
    <text evidence="2">Belongs to the cysteine dioxygenase family.</text>
</comment>
<evidence type="ECO:0000256" key="7">
    <source>
        <dbReference type="ARBA" id="ARBA00024284"/>
    </source>
</evidence>
<dbReference type="Proteomes" id="UP000295252">
    <property type="component" value="Chromosome VI"/>
</dbReference>
<dbReference type="CDD" id="cd20289">
    <property type="entry name" value="cupin_ADO"/>
    <property type="match status" value="1"/>
</dbReference>
<dbReference type="InterPro" id="IPR014710">
    <property type="entry name" value="RmlC-like_jellyroll"/>
</dbReference>
<comment type="cofactor">
    <cofactor evidence="1">
        <name>Fe(2+)</name>
        <dbReference type="ChEBI" id="CHEBI:29033"/>
    </cofactor>
</comment>
<dbReference type="InterPro" id="IPR012864">
    <property type="entry name" value="PCO/ADO"/>
</dbReference>
<feature type="region of interest" description="Disordered" evidence="8">
    <location>
        <begin position="1"/>
        <end position="36"/>
    </location>
</feature>
<dbReference type="OrthoDB" id="271433at2759"/>
<evidence type="ECO:0000256" key="1">
    <source>
        <dbReference type="ARBA" id="ARBA00001954"/>
    </source>
</evidence>
<dbReference type="PANTHER" id="PTHR22966:SF50">
    <property type="entry name" value="CYSTEINE DIOXYGENASE"/>
    <property type="match status" value="1"/>
</dbReference>
<dbReference type="Gene3D" id="2.60.120.10">
    <property type="entry name" value="Jelly Rolls"/>
    <property type="match status" value="1"/>
</dbReference>
<dbReference type="GO" id="GO:0070483">
    <property type="term" value="P:detection of hypoxia"/>
    <property type="evidence" value="ECO:0007669"/>
    <property type="project" value="UniProtKB-ARBA"/>
</dbReference>
<dbReference type="Gramene" id="CDP14845">
    <property type="protein sequence ID" value="CDP14845"/>
    <property type="gene ID" value="GSCOC_T00042312001"/>
</dbReference>
<dbReference type="GO" id="GO:0046872">
    <property type="term" value="F:metal ion binding"/>
    <property type="evidence" value="ECO:0007669"/>
    <property type="project" value="UniProtKB-KW"/>
</dbReference>
<dbReference type="InterPro" id="IPR011051">
    <property type="entry name" value="RmlC_Cupin_sf"/>
</dbReference>
<evidence type="ECO:0000256" key="8">
    <source>
        <dbReference type="SAM" id="MobiDB-lite"/>
    </source>
</evidence>
<evidence type="ECO:0000256" key="6">
    <source>
        <dbReference type="ARBA" id="ARBA00023004"/>
    </source>
</evidence>
<sequence length="283" mass="31821">MKTCRKGSSKISENQSCMKTVPKKAKSKSKKQKKKREMANVVQELYQTCSEVFADGDHQISGYIPPTPDIERLKSVLDRMKPEDLNLSPNMPMFRRRSTAQEASHHQITYIELLECDQFSIGIFCLPPSAVIPLHNHPNMTVFSKLLFGALRIKSYDWVDDGTSSTSKINTGEITHRQDGIRLAKVHMDSDVTSPYNASVLFPAAGGNMHCFTALTACAILDVLGPPYSESEGRHCTYFQDFPYDKFSGGAEELVPTEEEDTKKYAWLQEIEKPEDYIVGEPS</sequence>
<protein>
    <recommendedName>
        <fullName evidence="3">cysteine dioxygenase</fullName>
        <ecNumber evidence="3">1.13.11.20</ecNumber>
    </recommendedName>
</protein>
<dbReference type="PhylomeDB" id="A0A068V229"/>
<evidence type="ECO:0000256" key="3">
    <source>
        <dbReference type="ARBA" id="ARBA00013133"/>
    </source>
</evidence>
<dbReference type="Pfam" id="PF07847">
    <property type="entry name" value="PCO_ADO"/>
    <property type="match status" value="1"/>
</dbReference>
<evidence type="ECO:0000256" key="4">
    <source>
        <dbReference type="ARBA" id="ARBA00022723"/>
    </source>
</evidence>
<dbReference type="EC" id="1.13.11.20" evidence="3"/>
<dbReference type="GO" id="GO:0017172">
    <property type="term" value="F:cysteine dioxygenase activity"/>
    <property type="evidence" value="ECO:0007669"/>
    <property type="project" value="UniProtKB-EC"/>
</dbReference>
<dbReference type="AlphaFoldDB" id="A0A068V229"/>
<evidence type="ECO:0000256" key="2">
    <source>
        <dbReference type="ARBA" id="ARBA00006622"/>
    </source>
</evidence>
<dbReference type="EMBL" id="HG739176">
    <property type="protein sequence ID" value="CDP14845.1"/>
    <property type="molecule type" value="Genomic_DNA"/>
</dbReference>
<dbReference type="InParanoid" id="A0A068V229"/>
<keyword evidence="5" id="KW-0560">Oxidoreductase</keyword>
<dbReference type="SUPFAM" id="SSF51182">
    <property type="entry name" value="RmlC-like cupins"/>
    <property type="match status" value="1"/>
</dbReference>
<accession>A0A068V229</accession>
<keyword evidence="10" id="KW-1185">Reference proteome</keyword>
<reference evidence="10" key="1">
    <citation type="journal article" date="2014" name="Science">
        <title>The coffee genome provides insight into the convergent evolution of caffeine biosynthesis.</title>
        <authorList>
            <person name="Denoeud F."/>
            <person name="Carretero-Paulet L."/>
            <person name="Dereeper A."/>
            <person name="Droc G."/>
            <person name="Guyot R."/>
            <person name="Pietrella M."/>
            <person name="Zheng C."/>
            <person name="Alberti A."/>
            <person name="Anthony F."/>
            <person name="Aprea G."/>
            <person name="Aury J.M."/>
            <person name="Bento P."/>
            <person name="Bernard M."/>
            <person name="Bocs S."/>
            <person name="Campa C."/>
            <person name="Cenci A."/>
            <person name="Combes M.C."/>
            <person name="Crouzillat D."/>
            <person name="Da Silva C."/>
            <person name="Daddiego L."/>
            <person name="De Bellis F."/>
            <person name="Dussert S."/>
            <person name="Garsmeur O."/>
            <person name="Gayraud T."/>
            <person name="Guignon V."/>
            <person name="Jahn K."/>
            <person name="Jamilloux V."/>
            <person name="Joet T."/>
            <person name="Labadie K."/>
            <person name="Lan T."/>
            <person name="Leclercq J."/>
            <person name="Lepelley M."/>
            <person name="Leroy T."/>
            <person name="Li L.T."/>
            <person name="Librado P."/>
            <person name="Lopez L."/>
            <person name="Munoz A."/>
            <person name="Noel B."/>
            <person name="Pallavicini A."/>
            <person name="Perrotta G."/>
            <person name="Poncet V."/>
            <person name="Pot D."/>
            <person name="Priyono X."/>
            <person name="Rigoreau M."/>
            <person name="Rouard M."/>
            <person name="Rozas J."/>
            <person name="Tranchant-Dubreuil C."/>
            <person name="VanBuren R."/>
            <person name="Zhang Q."/>
            <person name="Andrade A.C."/>
            <person name="Argout X."/>
            <person name="Bertrand B."/>
            <person name="de Kochko A."/>
            <person name="Graziosi G."/>
            <person name="Henry R.J."/>
            <person name="Jayarama X."/>
            <person name="Ming R."/>
            <person name="Nagai C."/>
            <person name="Rounsley S."/>
            <person name="Sankoff D."/>
            <person name="Giuliano G."/>
            <person name="Albert V.A."/>
            <person name="Wincker P."/>
            <person name="Lashermes P."/>
        </authorList>
    </citation>
    <scope>NUCLEOTIDE SEQUENCE [LARGE SCALE GENOMIC DNA]</scope>
    <source>
        <strain evidence="10">cv. DH200-94</strain>
    </source>
</reference>
<evidence type="ECO:0000313" key="9">
    <source>
        <dbReference type="EMBL" id="CDP14845.1"/>
    </source>
</evidence>
<dbReference type="OMA" id="DWADNIL"/>
<evidence type="ECO:0000313" key="10">
    <source>
        <dbReference type="Proteomes" id="UP000295252"/>
    </source>
</evidence>
<feature type="compositionally biased region" description="Basic residues" evidence="8">
    <location>
        <begin position="21"/>
        <end position="36"/>
    </location>
</feature>
<proteinExistence type="inferred from homology"/>
<feature type="compositionally biased region" description="Polar residues" evidence="8">
    <location>
        <begin position="9"/>
        <end position="18"/>
    </location>
</feature>
<keyword evidence="6" id="KW-0408">Iron</keyword>
<gene>
    <name evidence="9" type="ORF">GSCOC_T00042312001</name>
</gene>
<comment type="catalytic activity">
    <reaction evidence="7">
        <text>L-cysteine + O2 = 3-sulfino-L-alanine + H(+)</text>
        <dbReference type="Rhea" id="RHEA:20441"/>
        <dbReference type="ChEBI" id="CHEBI:15378"/>
        <dbReference type="ChEBI" id="CHEBI:15379"/>
        <dbReference type="ChEBI" id="CHEBI:35235"/>
        <dbReference type="ChEBI" id="CHEBI:61085"/>
        <dbReference type="EC" id="1.13.11.20"/>
    </reaction>
    <physiologicalReaction direction="left-to-right" evidence="7">
        <dbReference type="Rhea" id="RHEA:20442"/>
    </physiologicalReaction>
</comment>
<keyword evidence="4" id="KW-0479">Metal-binding</keyword>
<evidence type="ECO:0000256" key="5">
    <source>
        <dbReference type="ARBA" id="ARBA00023002"/>
    </source>
</evidence>
<dbReference type="STRING" id="49390.A0A068V229"/>
<dbReference type="PANTHER" id="PTHR22966">
    <property type="entry name" value="2-AMINOETHANETHIOL DIOXYGENASE"/>
    <property type="match status" value="1"/>
</dbReference>